<dbReference type="Proteomes" id="UP001515500">
    <property type="component" value="Chromosome 2"/>
</dbReference>
<dbReference type="InterPro" id="IPR036388">
    <property type="entry name" value="WH-like_DNA-bd_sf"/>
</dbReference>
<evidence type="ECO:0000259" key="5">
    <source>
        <dbReference type="Pfam" id="PF00891"/>
    </source>
</evidence>
<keyword evidence="7" id="KW-1185">Reference proteome</keyword>
<dbReference type="Gene3D" id="1.10.10.10">
    <property type="entry name" value="Winged helix-like DNA-binding domain superfamily/Winged helix DNA-binding domain"/>
    <property type="match status" value="1"/>
</dbReference>
<dbReference type="GO" id="GO:0046983">
    <property type="term" value="F:protein dimerization activity"/>
    <property type="evidence" value="ECO:0007669"/>
    <property type="project" value="InterPro"/>
</dbReference>
<dbReference type="GO" id="GO:0008171">
    <property type="term" value="F:O-methyltransferase activity"/>
    <property type="evidence" value="ECO:0007669"/>
    <property type="project" value="InterPro"/>
</dbReference>
<dbReference type="InterPro" id="IPR012967">
    <property type="entry name" value="COMT_dimerisation"/>
</dbReference>
<accession>A0AB40CET0</accession>
<evidence type="ECO:0000256" key="4">
    <source>
        <dbReference type="PIRSR" id="PIRSR005739-1"/>
    </source>
</evidence>
<evidence type="ECO:0000313" key="8">
    <source>
        <dbReference type="RefSeq" id="XP_039137296.1"/>
    </source>
</evidence>
<dbReference type="AlphaFoldDB" id="A0AB40CET0"/>
<evidence type="ECO:0000256" key="3">
    <source>
        <dbReference type="ARBA" id="ARBA00022691"/>
    </source>
</evidence>
<dbReference type="CDD" id="cd02440">
    <property type="entry name" value="AdoMet_MTases"/>
    <property type="match status" value="1"/>
</dbReference>
<dbReference type="InterPro" id="IPR001077">
    <property type="entry name" value="COMT_C"/>
</dbReference>
<dbReference type="Pfam" id="PF00891">
    <property type="entry name" value="Methyltransf_2"/>
    <property type="match status" value="1"/>
</dbReference>
<keyword evidence="2" id="KW-0808">Transferase</keyword>
<protein>
    <submittedName>
        <fullName evidence="8">Caffeic acid 3-O-methyltransferase-like</fullName>
    </submittedName>
</protein>
<dbReference type="Pfam" id="PF08100">
    <property type="entry name" value="Dimerisation"/>
    <property type="match status" value="1"/>
</dbReference>
<dbReference type="InterPro" id="IPR016461">
    <property type="entry name" value="COMT-like"/>
</dbReference>
<evidence type="ECO:0000313" key="7">
    <source>
        <dbReference type="Proteomes" id="UP001515500"/>
    </source>
</evidence>
<feature type="domain" description="O-methyltransferase dimerisation" evidence="6">
    <location>
        <begin position="12"/>
        <end position="105"/>
    </location>
</feature>
<keyword evidence="3" id="KW-0949">S-adenosyl-L-methionine</keyword>
<dbReference type="RefSeq" id="XP_039137296.1">
    <property type="nucleotide sequence ID" value="XM_039281362.1"/>
</dbReference>
<gene>
    <name evidence="8" type="primary">LOC120274824</name>
</gene>
<proteinExistence type="predicted"/>
<dbReference type="GeneID" id="120274824"/>
<keyword evidence="1" id="KW-0489">Methyltransferase</keyword>
<dbReference type="InterPro" id="IPR036390">
    <property type="entry name" value="WH_DNA-bd_sf"/>
</dbReference>
<dbReference type="PANTHER" id="PTHR11746">
    <property type="entry name" value="O-METHYLTRANSFERASE"/>
    <property type="match status" value="1"/>
</dbReference>
<dbReference type="GO" id="GO:0032259">
    <property type="term" value="P:methylation"/>
    <property type="evidence" value="ECO:0007669"/>
    <property type="project" value="UniProtKB-KW"/>
</dbReference>
<dbReference type="PIRSF" id="PIRSF005739">
    <property type="entry name" value="O-mtase"/>
    <property type="match status" value="1"/>
</dbReference>
<dbReference type="PROSITE" id="PS51683">
    <property type="entry name" value="SAM_OMT_II"/>
    <property type="match status" value="1"/>
</dbReference>
<evidence type="ECO:0000256" key="1">
    <source>
        <dbReference type="ARBA" id="ARBA00022603"/>
    </source>
</evidence>
<dbReference type="SUPFAM" id="SSF53335">
    <property type="entry name" value="S-adenosyl-L-methionine-dependent methyltransferases"/>
    <property type="match status" value="1"/>
</dbReference>
<dbReference type="Gene3D" id="3.40.50.150">
    <property type="entry name" value="Vaccinia Virus protein VP39"/>
    <property type="match status" value="1"/>
</dbReference>
<dbReference type="InterPro" id="IPR029063">
    <property type="entry name" value="SAM-dependent_MTases_sf"/>
</dbReference>
<organism evidence="7 8">
    <name type="scientific">Dioscorea cayennensis subsp. rotundata</name>
    <name type="common">White Guinea yam</name>
    <name type="synonym">Dioscorea rotundata</name>
    <dbReference type="NCBI Taxonomy" id="55577"/>
    <lineage>
        <taxon>Eukaryota</taxon>
        <taxon>Viridiplantae</taxon>
        <taxon>Streptophyta</taxon>
        <taxon>Embryophyta</taxon>
        <taxon>Tracheophyta</taxon>
        <taxon>Spermatophyta</taxon>
        <taxon>Magnoliopsida</taxon>
        <taxon>Liliopsida</taxon>
        <taxon>Dioscoreales</taxon>
        <taxon>Dioscoreaceae</taxon>
        <taxon>Dioscorea</taxon>
    </lineage>
</organism>
<name>A0AB40CET0_DIOCR</name>
<feature type="domain" description="O-methyltransferase C-terminal" evidence="5">
    <location>
        <begin position="132"/>
        <end position="329"/>
    </location>
</feature>
<feature type="active site" description="Proton acceptor" evidence="4">
    <location>
        <position position="257"/>
    </location>
</feature>
<evidence type="ECO:0000256" key="2">
    <source>
        <dbReference type="ARBA" id="ARBA00022679"/>
    </source>
</evidence>
<sequence length="335" mass="37148">MEDIAAFNKAMEIGSGISLAMTMKAMIELDVLEVMAVAGPGALLSPEEIASKIQTSNPDAHEVLDRMLRYLATHKVVTCEVVVGEEDGKNKRRYGLGPVSKLFTKNEDGVSMAPVLLMQLSSDWMEARANMKYAVIDGSTPFVKAHGMTFYEHVDNTPHMSELFNQAMFNHTTVLMKKMLENYKGFESVHVLVDVGGGHGGILSLIISKYPHIKAINFDLPHVVSKAKPIQGVKFVGGDMFENVPSGDAIILKSILHNWSDGNCVKILKNCWKALSDNGKMIIIECVIPENIEKAKRALHFDINMLTYFFGKERTEKEYQFLAEESGFSQGQNCV</sequence>
<dbReference type="FunFam" id="1.10.10.10:FF:000357">
    <property type="entry name" value="Caffeic acid 3-O-methyltransferase"/>
    <property type="match status" value="1"/>
</dbReference>
<evidence type="ECO:0000259" key="6">
    <source>
        <dbReference type="Pfam" id="PF08100"/>
    </source>
</evidence>
<dbReference type="SUPFAM" id="SSF46785">
    <property type="entry name" value="Winged helix' DNA-binding domain"/>
    <property type="match status" value="1"/>
</dbReference>
<reference evidence="8" key="1">
    <citation type="submission" date="2025-08" db="UniProtKB">
        <authorList>
            <consortium name="RefSeq"/>
        </authorList>
    </citation>
    <scope>IDENTIFICATION</scope>
</reference>